<reference evidence="1" key="1">
    <citation type="submission" date="2018-06" db="EMBL/GenBank/DDBJ databases">
        <authorList>
            <person name="Zhirakovskaya E."/>
        </authorList>
    </citation>
    <scope>NUCLEOTIDE SEQUENCE</scope>
</reference>
<dbReference type="EMBL" id="UOET01000213">
    <property type="protein sequence ID" value="VAW28257.1"/>
    <property type="molecule type" value="Genomic_DNA"/>
</dbReference>
<organism evidence="1">
    <name type="scientific">hydrothermal vent metagenome</name>
    <dbReference type="NCBI Taxonomy" id="652676"/>
    <lineage>
        <taxon>unclassified sequences</taxon>
        <taxon>metagenomes</taxon>
        <taxon>ecological metagenomes</taxon>
    </lineage>
</organism>
<evidence type="ECO:0000313" key="1">
    <source>
        <dbReference type="EMBL" id="VAW28257.1"/>
    </source>
</evidence>
<proteinExistence type="predicted"/>
<sequence length="56" mass="6392">MFYYQDYPKVKIFFGSMTFVVKLFNSADGKTKKIGKIASSHQHTGLPDVHRKDGVQ</sequence>
<dbReference type="AlphaFoldDB" id="A0A3B0USN5"/>
<accession>A0A3B0USN5</accession>
<protein>
    <submittedName>
        <fullName evidence="1">Uncharacterized protein</fullName>
    </submittedName>
</protein>
<name>A0A3B0USN5_9ZZZZ</name>
<gene>
    <name evidence="1" type="ORF">MNBD_BACTEROID07-77</name>
</gene>